<dbReference type="STRING" id="5627.A0A1C7MPQ6"/>
<evidence type="ECO:0000256" key="2">
    <source>
        <dbReference type="SAM" id="Phobius"/>
    </source>
</evidence>
<comment type="caution">
    <text evidence="3">The sequence shown here is derived from an EMBL/GenBank/DDBJ whole genome shotgun (WGS) entry which is preliminary data.</text>
</comment>
<feature type="transmembrane region" description="Helical" evidence="2">
    <location>
        <begin position="12"/>
        <end position="33"/>
    </location>
</feature>
<keyword evidence="2" id="KW-0472">Membrane</keyword>
<keyword evidence="2" id="KW-0812">Transmembrane</keyword>
<evidence type="ECO:0000256" key="1">
    <source>
        <dbReference type="SAM" id="MobiDB-lite"/>
    </source>
</evidence>
<keyword evidence="4" id="KW-1185">Reference proteome</keyword>
<dbReference type="EMBL" id="LUGG01000002">
    <property type="protein sequence ID" value="OBZ78429.1"/>
    <property type="molecule type" value="Genomic_DNA"/>
</dbReference>
<protein>
    <submittedName>
        <fullName evidence="3">Uncharacterized protein</fullName>
    </submittedName>
</protein>
<evidence type="ECO:0000313" key="4">
    <source>
        <dbReference type="Proteomes" id="UP000092993"/>
    </source>
</evidence>
<dbReference type="Proteomes" id="UP000092993">
    <property type="component" value="Unassembled WGS sequence"/>
</dbReference>
<name>A0A1C7MPQ6_GRIFR</name>
<evidence type="ECO:0000313" key="3">
    <source>
        <dbReference type="EMBL" id="OBZ78429.1"/>
    </source>
</evidence>
<reference evidence="3 4" key="1">
    <citation type="submission" date="2016-03" db="EMBL/GenBank/DDBJ databases">
        <title>Whole genome sequencing of Grifola frondosa 9006-11.</title>
        <authorList>
            <person name="Min B."/>
            <person name="Park H."/>
            <person name="Kim J.-G."/>
            <person name="Cho H."/>
            <person name="Oh Y.-L."/>
            <person name="Kong W.-S."/>
            <person name="Choi I.-G."/>
        </authorList>
    </citation>
    <scope>NUCLEOTIDE SEQUENCE [LARGE SCALE GENOMIC DNA]</scope>
    <source>
        <strain evidence="3 4">9006-11</strain>
    </source>
</reference>
<keyword evidence="2" id="KW-1133">Transmembrane helix</keyword>
<feature type="transmembrane region" description="Helical" evidence="2">
    <location>
        <begin position="54"/>
        <end position="74"/>
    </location>
</feature>
<gene>
    <name evidence="3" type="ORF">A0H81_02393</name>
</gene>
<dbReference type="AlphaFoldDB" id="A0A1C7MPQ6"/>
<proteinExistence type="predicted"/>
<sequence length="284" mass="31672">MRGPNSWVKWAYVLIRHFPIVAEISILILLGATHSGRAWTVSQCRDLIIYQLSVMEALTIIVEVVLIVRIYALYNRSKVVVGIVIVLFLCEIIGMITVLMLTISRATFDAQCLITSTPALFSSYWCPSSIPCTVLFALTLVKFFSSVGRELGRDSILFALVRDGTWAYAIIFGACRSRLIPFRALRQRLPPPVIMLLNVILFQLVKNSLAGACFFWEISAMSFAGSHMLLNLRKLAYEPRSSLPITGDSPRFSFRAPPPSAFPAETTPRDPTLAELQNRPCAEA</sequence>
<feature type="transmembrane region" description="Helical" evidence="2">
    <location>
        <begin position="80"/>
        <end position="103"/>
    </location>
</feature>
<organism evidence="3 4">
    <name type="scientific">Grifola frondosa</name>
    <name type="common">Maitake</name>
    <name type="synonym">Polyporus frondosus</name>
    <dbReference type="NCBI Taxonomy" id="5627"/>
    <lineage>
        <taxon>Eukaryota</taxon>
        <taxon>Fungi</taxon>
        <taxon>Dikarya</taxon>
        <taxon>Basidiomycota</taxon>
        <taxon>Agaricomycotina</taxon>
        <taxon>Agaricomycetes</taxon>
        <taxon>Polyporales</taxon>
        <taxon>Grifolaceae</taxon>
        <taxon>Grifola</taxon>
    </lineage>
</organism>
<dbReference type="OrthoDB" id="2637653at2759"/>
<feature type="region of interest" description="Disordered" evidence="1">
    <location>
        <begin position="246"/>
        <end position="284"/>
    </location>
</feature>
<accession>A0A1C7MPQ6</accession>